<evidence type="ECO:0000256" key="7">
    <source>
        <dbReference type="HAMAP-Rule" id="MF_00607"/>
    </source>
</evidence>
<feature type="binding site" evidence="7 8">
    <location>
        <position position="104"/>
    </location>
    <ligand>
        <name>S-adenosyl-L-methionine</name>
        <dbReference type="ChEBI" id="CHEBI:59789"/>
    </ligand>
</feature>
<dbReference type="Pfam" id="PF00398">
    <property type="entry name" value="RrnaAD"/>
    <property type="match status" value="1"/>
</dbReference>
<dbReference type="PROSITE" id="PS01131">
    <property type="entry name" value="RRNA_A_DIMETH"/>
    <property type="match status" value="1"/>
</dbReference>
<keyword evidence="2 7" id="KW-0698">rRNA processing</keyword>
<keyword evidence="11" id="KW-1185">Reference proteome</keyword>
<feature type="binding site" evidence="7 8">
    <location>
        <position position="85"/>
    </location>
    <ligand>
        <name>S-adenosyl-L-methionine</name>
        <dbReference type="ChEBI" id="CHEBI:59789"/>
    </ligand>
</feature>
<dbReference type="GO" id="GO:0005829">
    <property type="term" value="C:cytosol"/>
    <property type="evidence" value="ECO:0007669"/>
    <property type="project" value="TreeGrafter"/>
</dbReference>
<evidence type="ECO:0000256" key="5">
    <source>
        <dbReference type="ARBA" id="ARBA00022691"/>
    </source>
</evidence>
<organism evidence="10 11">
    <name type="scientific">Gaiella occulta</name>
    <dbReference type="NCBI Taxonomy" id="1002870"/>
    <lineage>
        <taxon>Bacteria</taxon>
        <taxon>Bacillati</taxon>
        <taxon>Actinomycetota</taxon>
        <taxon>Thermoleophilia</taxon>
        <taxon>Gaiellales</taxon>
        <taxon>Gaiellaceae</taxon>
        <taxon>Gaiella</taxon>
    </lineage>
</organism>
<dbReference type="RefSeq" id="WP_114796895.1">
    <property type="nucleotide sequence ID" value="NZ_QQZY01000006.1"/>
</dbReference>
<keyword evidence="3 7" id="KW-0489">Methyltransferase</keyword>
<dbReference type="PROSITE" id="PS51689">
    <property type="entry name" value="SAM_RNA_A_N6_MT"/>
    <property type="match status" value="1"/>
</dbReference>
<feature type="binding site" evidence="7 8">
    <location>
        <position position="15"/>
    </location>
    <ligand>
        <name>S-adenosyl-L-methionine</name>
        <dbReference type="ChEBI" id="CHEBI:59789"/>
    </ligand>
</feature>
<evidence type="ECO:0000256" key="3">
    <source>
        <dbReference type="ARBA" id="ARBA00022603"/>
    </source>
</evidence>
<dbReference type="PANTHER" id="PTHR11727">
    <property type="entry name" value="DIMETHYLADENOSINE TRANSFERASE"/>
    <property type="match status" value="1"/>
</dbReference>
<accession>A0A7M2YV83</accession>
<dbReference type="HAMAP" id="MF_00607">
    <property type="entry name" value="16SrRNA_methyltr_A"/>
    <property type="match status" value="1"/>
</dbReference>
<dbReference type="InterPro" id="IPR020596">
    <property type="entry name" value="rRNA_Ade_Mease_Trfase_CS"/>
</dbReference>
<comment type="subcellular location">
    <subcellularLocation>
        <location evidence="7">Cytoplasm</location>
    </subcellularLocation>
</comment>
<dbReference type="PANTHER" id="PTHR11727:SF7">
    <property type="entry name" value="DIMETHYLADENOSINE TRANSFERASE-RELATED"/>
    <property type="match status" value="1"/>
</dbReference>
<dbReference type="InterPro" id="IPR011530">
    <property type="entry name" value="rRNA_adenine_dimethylase"/>
</dbReference>
<dbReference type="Gene3D" id="3.40.50.150">
    <property type="entry name" value="Vaccinia Virus protein VP39"/>
    <property type="match status" value="1"/>
</dbReference>
<keyword evidence="1 7" id="KW-0963">Cytoplasm</keyword>
<keyword evidence="4 7" id="KW-0808">Transferase</keyword>
<dbReference type="GO" id="GO:0003723">
    <property type="term" value="F:RNA binding"/>
    <property type="evidence" value="ECO:0007669"/>
    <property type="project" value="UniProtKB-UniRule"/>
</dbReference>
<dbReference type="AlphaFoldDB" id="A0A7M2YV83"/>
<comment type="function">
    <text evidence="7">Specifically dimethylates two adjacent adenosines (A1518 and A1519) in the loop of a conserved hairpin near the 3'-end of 16S rRNA in the 30S particle. May play a critical role in biogenesis of 30S subunits.</text>
</comment>
<evidence type="ECO:0000256" key="1">
    <source>
        <dbReference type="ARBA" id="ARBA00022490"/>
    </source>
</evidence>
<dbReference type="SUPFAM" id="SSF53335">
    <property type="entry name" value="S-adenosyl-L-methionine-dependent methyltransferases"/>
    <property type="match status" value="1"/>
</dbReference>
<reference evidence="11" key="2">
    <citation type="journal article" date="2019" name="MicrobiologyOpen">
        <title>High-quality draft genome sequence of Gaiella occulta isolated from a 150 meter deep mineral water borehole and comparison with the genome sequences of other deep-branching lineages of the phylum Actinobacteria.</title>
        <authorList>
            <person name="Severino R."/>
            <person name="Froufe H.J.C."/>
            <person name="Barroso C."/>
            <person name="Albuquerque L."/>
            <person name="Lobo-da-Cunha A."/>
            <person name="da Costa M.S."/>
            <person name="Egas C."/>
        </authorList>
    </citation>
    <scope>NUCLEOTIDE SEQUENCE [LARGE SCALE GENOMIC DNA]</scope>
    <source>
        <strain evidence="11">F2-233</strain>
    </source>
</reference>
<keyword evidence="5 7" id="KW-0949">S-adenosyl-L-methionine</keyword>
<dbReference type="EMBL" id="QQZY01000006">
    <property type="protein sequence ID" value="RDI73925.1"/>
    <property type="molecule type" value="Genomic_DNA"/>
</dbReference>
<dbReference type="Gene3D" id="1.10.8.100">
    <property type="entry name" value="Ribosomal RNA adenine dimethylase-like, domain 2"/>
    <property type="match status" value="1"/>
</dbReference>
<feature type="binding site" evidence="7 8">
    <location>
        <position position="13"/>
    </location>
    <ligand>
        <name>S-adenosyl-L-methionine</name>
        <dbReference type="ChEBI" id="CHEBI:59789"/>
    </ligand>
</feature>
<dbReference type="InterPro" id="IPR029063">
    <property type="entry name" value="SAM-dependent_MTases_sf"/>
</dbReference>
<dbReference type="SMART" id="SM00650">
    <property type="entry name" value="rADc"/>
    <property type="match status" value="1"/>
</dbReference>
<evidence type="ECO:0000313" key="11">
    <source>
        <dbReference type="Proteomes" id="UP000254134"/>
    </source>
</evidence>
<keyword evidence="6 7" id="KW-0694">RNA-binding</keyword>
<evidence type="ECO:0000259" key="9">
    <source>
        <dbReference type="SMART" id="SM00650"/>
    </source>
</evidence>
<dbReference type="NCBIfam" id="TIGR00755">
    <property type="entry name" value="ksgA"/>
    <property type="match status" value="1"/>
</dbReference>
<dbReference type="OrthoDB" id="9814755at2"/>
<dbReference type="InterPro" id="IPR023165">
    <property type="entry name" value="rRNA_Ade_diMease-like_C"/>
</dbReference>
<evidence type="ECO:0000256" key="4">
    <source>
        <dbReference type="ARBA" id="ARBA00022679"/>
    </source>
</evidence>
<dbReference type="Proteomes" id="UP000254134">
    <property type="component" value="Unassembled WGS sequence"/>
</dbReference>
<feature type="binding site" evidence="7 8">
    <location>
        <position position="61"/>
    </location>
    <ligand>
        <name>S-adenosyl-L-methionine</name>
        <dbReference type="ChEBI" id="CHEBI:59789"/>
    </ligand>
</feature>
<sequence>MSRIAARKSLGQHFLADDNILGVIERLAELDAADVVLEVGPGLGALTRRLADRVAHVHAVELDRSLEPHLAGLAARPNVSLVWGDALRLDLAALSPAAGKLVANLPYNVATPIVAESLGGLPSLELWCVMVQREVADRFFALPSTKAYGAVSVLVQLAARRTGFHPVSRSVFRPQPNVDSALVAFRRVGLPERFDDVRRVVEGAFGHRRKTLANALSLSGVATRERAVQALEAIGHDPAVRAEALQPAEFVALELALR</sequence>
<dbReference type="GO" id="GO:0052908">
    <property type="term" value="F:16S rRNA (adenine(1518)-N(6)/adenine(1519)-N(6))-dimethyltransferase activity"/>
    <property type="evidence" value="ECO:0007669"/>
    <property type="project" value="UniProtKB-EC"/>
</dbReference>
<dbReference type="InterPro" id="IPR001737">
    <property type="entry name" value="KsgA/Erm"/>
</dbReference>
<comment type="similarity">
    <text evidence="7">Belongs to the class I-like SAM-binding methyltransferase superfamily. rRNA adenine N(6)-methyltransferase family. RsmA subfamily.</text>
</comment>
<gene>
    <name evidence="7" type="primary">rsmA</name>
    <name evidence="7" type="synonym">ksgA</name>
    <name evidence="10" type="ORF">Gocc_2489</name>
</gene>
<comment type="catalytic activity">
    <reaction evidence="7">
        <text>adenosine(1518)/adenosine(1519) in 16S rRNA + 4 S-adenosyl-L-methionine = N(6)-dimethyladenosine(1518)/N(6)-dimethyladenosine(1519) in 16S rRNA + 4 S-adenosyl-L-homocysteine + 4 H(+)</text>
        <dbReference type="Rhea" id="RHEA:19609"/>
        <dbReference type="Rhea" id="RHEA-COMP:10232"/>
        <dbReference type="Rhea" id="RHEA-COMP:10233"/>
        <dbReference type="ChEBI" id="CHEBI:15378"/>
        <dbReference type="ChEBI" id="CHEBI:57856"/>
        <dbReference type="ChEBI" id="CHEBI:59789"/>
        <dbReference type="ChEBI" id="CHEBI:74411"/>
        <dbReference type="ChEBI" id="CHEBI:74493"/>
        <dbReference type="EC" id="2.1.1.182"/>
    </reaction>
</comment>
<dbReference type="InterPro" id="IPR020598">
    <property type="entry name" value="rRNA_Ade_methylase_Trfase_N"/>
</dbReference>
<comment type="caution">
    <text evidence="10">The sequence shown here is derived from an EMBL/GenBank/DDBJ whole genome shotgun (WGS) entry which is preliminary data.</text>
</comment>
<protein>
    <recommendedName>
        <fullName evidence="7">Ribosomal RNA small subunit methyltransferase A</fullName>
        <ecNumber evidence="7">2.1.1.182</ecNumber>
    </recommendedName>
    <alternativeName>
        <fullName evidence="7">16S rRNA (adenine(1518)-N(6)/adenine(1519)-N(6))-dimethyltransferase</fullName>
    </alternativeName>
    <alternativeName>
        <fullName evidence="7">16S rRNA dimethyladenosine transferase</fullName>
    </alternativeName>
    <alternativeName>
        <fullName evidence="7">16S rRNA dimethylase</fullName>
    </alternativeName>
    <alternativeName>
        <fullName evidence="7">S-adenosylmethionine-6-N', N'-adenosyl(rRNA) dimethyltransferase</fullName>
    </alternativeName>
</protein>
<feature type="domain" description="Ribosomal RNA adenine methylase transferase N-terminal" evidence="9">
    <location>
        <begin position="20"/>
        <end position="189"/>
    </location>
</feature>
<reference evidence="10 11" key="1">
    <citation type="submission" date="2018-07" db="EMBL/GenBank/DDBJ databases">
        <title>High-quality-draft genome sequence of Gaiella occulta.</title>
        <authorList>
            <person name="Severino R."/>
            <person name="Froufe H.J.C."/>
            <person name="Rainey F.A."/>
            <person name="Barroso C."/>
            <person name="Albuquerque L."/>
            <person name="Lobo-Da-Cunha A."/>
            <person name="Da Costa M.S."/>
            <person name="Egas C."/>
        </authorList>
    </citation>
    <scope>NUCLEOTIDE SEQUENCE [LARGE SCALE GENOMIC DNA]</scope>
    <source>
        <strain evidence="10 11">F2-233</strain>
    </source>
</reference>
<evidence type="ECO:0000256" key="2">
    <source>
        <dbReference type="ARBA" id="ARBA00022552"/>
    </source>
</evidence>
<evidence type="ECO:0000256" key="8">
    <source>
        <dbReference type="PROSITE-ProRule" id="PRU01026"/>
    </source>
</evidence>
<dbReference type="EC" id="2.1.1.182" evidence="7"/>
<proteinExistence type="inferred from homology"/>
<name>A0A7M2YV83_9ACTN</name>
<feature type="binding site" evidence="7 8">
    <location>
        <position position="40"/>
    </location>
    <ligand>
        <name>S-adenosyl-L-methionine</name>
        <dbReference type="ChEBI" id="CHEBI:59789"/>
    </ligand>
</feature>
<evidence type="ECO:0000256" key="6">
    <source>
        <dbReference type="ARBA" id="ARBA00022884"/>
    </source>
</evidence>
<evidence type="ECO:0000313" key="10">
    <source>
        <dbReference type="EMBL" id="RDI73925.1"/>
    </source>
</evidence>